<dbReference type="SUPFAM" id="SSF54928">
    <property type="entry name" value="RNA-binding domain, RBD"/>
    <property type="match status" value="2"/>
</dbReference>
<evidence type="ECO:0000256" key="3">
    <source>
        <dbReference type="SAM" id="MobiDB-lite"/>
    </source>
</evidence>
<dbReference type="PROSITE" id="PS50102">
    <property type="entry name" value="RRM"/>
    <property type="match status" value="2"/>
</dbReference>
<evidence type="ECO:0000259" key="4">
    <source>
        <dbReference type="PROSITE" id="PS50102"/>
    </source>
</evidence>
<evidence type="ECO:0000313" key="6">
    <source>
        <dbReference type="Proteomes" id="UP000289323"/>
    </source>
</evidence>
<dbReference type="Proteomes" id="UP000289323">
    <property type="component" value="Unassembled WGS sequence"/>
</dbReference>
<dbReference type="InterPro" id="IPR000504">
    <property type="entry name" value="RRM_dom"/>
</dbReference>
<dbReference type="InterPro" id="IPR050374">
    <property type="entry name" value="RRT5_SRSF_SR"/>
</dbReference>
<dbReference type="InterPro" id="IPR035979">
    <property type="entry name" value="RBD_domain_sf"/>
</dbReference>
<feature type="domain" description="RRM" evidence="4">
    <location>
        <begin position="174"/>
        <end position="261"/>
    </location>
</feature>
<feature type="compositionally biased region" description="Polar residues" evidence="3">
    <location>
        <begin position="330"/>
        <end position="341"/>
    </location>
</feature>
<feature type="compositionally biased region" description="Polar residues" evidence="3">
    <location>
        <begin position="268"/>
        <end position="277"/>
    </location>
</feature>
<reference evidence="5 6" key="1">
    <citation type="submission" date="2018-04" db="EMBL/GenBank/DDBJ databases">
        <authorList>
            <person name="Huttner S."/>
            <person name="Dainat J."/>
        </authorList>
    </citation>
    <scope>NUCLEOTIDE SEQUENCE [LARGE SCALE GENOMIC DNA]</scope>
</reference>
<feature type="domain" description="RRM" evidence="4">
    <location>
        <begin position="20"/>
        <end position="101"/>
    </location>
</feature>
<dbReference type="SMART" id="SM00360">
    <property type="entry name" value="RRM"/>
    <property type="match status" value="2"/>
</dbReference>
<feature type="compositionally biased region" description="Basic and acidic residues" evidence="3">
    <location>
        <begin position="304"/>
        <end position="326"/>
    </location>
</feature>
<dbReference type="Gene3D" id="3.30.70.330">
    <property type="match status" value="2"/>
</dbReference>
<name>A0A3S4ET82_9PEZI</name>
<sequence>MDIRSEQPQQQQSDALSEGRRIYLGNLLYSVKPADIEDALRQSGFGETFEKLHISIDPVSGRNPGYCFVEFTTREAADRALDSLPGTLLFNRPVKVGPCHPKSSSSSSSSQYRWGPGGANRGGDYTPTFQRWGDWKGAGEDGQNAQSRQRESGEGPYAAMRHLEERSRRGADRTQLYIGGLGKMINQKQHDAEMQEILAGFDYVAISKRITPRETTRALPGNHHYCFVDFSSAAEAERALAALHGRPYEGGGSLRVSFPRSKGPAFEQTGTNHSWRSSPAPADGERERERERERADGQPAAAGRRQERQDGPDARQERRERSERQRAIMASSNWRSGSATN</sequence>
<keyword evidence="1 2" id="KW-0694">RNA-binding</keyword>
<dbReference type="EMBL" id="OUUZ01000001">
    <property type="protein sequence ID" value="SPQ18385.1"/>
    <property type="molecule type" value="Genomic_DNA"/>
</dbReference>
<evidence type="ECO:0000256" key="1">
    <source>
        <dbReference type="ARBA" id="ARBA00022884"/>
    </source>
</evidence>
<gene>
    <name evidence="5" type="ORF">TT172_LOCUS804</name>
</gene>
<dbReference type="AlphaFoldDB" id="A0A3S4ET82"/>
<dbReference type="GO" id="GO:0003729">
    <property type="term" value="F:mRNA binding"/>
    <property type="evidence" value="ECO:0007669"/>
    <property type="project" value="TreeGrafter"/>
</dbReference>
<dbReference type="GO" id="GO:0005634">
    <property type="term" value="C:nucleus"/>
    <property type="evidence" value="ECO:0007669"/>
    <property type="project" value="TreeGrafter"/>
</dbReference>
<dbReference type="InterPro" id="IPR012677">
    <property type="entry name" value="Nucleotide-bd_a/b_plait_sf"/>
</dbReference>
<evidence type="ECO:0000256" key="2">
    <source>
        <dbReference type="PROSITE-ProRule" id="PRU00176"/>
    </source>
</evidence>
<feature type="region of interest" description="Disordered" evidence="3">
    <location>
        <begin position="97"/>
        <end position="156"/>
    </location>
</feature>
<feature type="compositionally biased region" description="Basic and acidic residues" evidence="3">
    <location>
        <begin position="283"/>
        <end position="296"/>
    </location>
</feature>
<organism evidence="5 6">
    <name type="scientific">Thermothielavioides terrestris</name>
    <dbReference type="NCBI Taxonomy" id="2587410"/>
    <lineage>
        <taxon>Eukaryota</taxon>
        <taxon>Fungi</taxon>
        <taxon>Dikarya</taxon>
        <taxon>Ascomycota</taxon>
        <taxon>Pezizomycotina</taxon>
        <taxon>Sordariomycetes</taxon>
        <taxon>Sordariomycetidae</taxon>
        <taxon>Sordariales</taxon>
        <taxon>Chaetomiaceae</taxon>
        <taxon>Thermothielavioides</taxon>
    </lineage>
</organism>
<evidence type="ECO:0000313" key="5">
    <source>
        <dbReference type="EMBL" id="SPQ18385.1"/>
    </source>
</evidence>
<dbReference type="PANTHER" id="PTHR23003">
    <property type="entry name" value="RNA RECOGNITION MOTIF RRM DOMAIN CONTAINING PROTEIN"/>
    <property type="match status" value="1"/>
</dbReference>
<protein>
    <submittedName>
        <fullName evidence="5">22ec287a-6f08-4587-9d70-53918878ff7d</fullName>
    </submittedName>
</protein>
<dbReference type="Pfam" id="PF00076">
    <property type="entry name" value="RRM_1"/>
    <property type="match status" value="1"/>
</dbReference>
<dbReference type="GO" id="GO:0005737">
    <property type="term" value="C:cytoplasm"/>
    <property type="evidence" value="ECO:0007669"/>
    <property type="project" value="TreeGrafter"/>
</dbReference>
<accession>A0A3S4ET82</accession>
<proteinExistence type="predicted"/>
<feature type="region of interest" description="Disordered" evidence="3">
    <location>
        <begin position="247"/>
        <end position="341"/>
    </location>
</feature>
<dbReference type="CDD" id="cd00590">
    <property type="entry name" value="RRM_SF"/>
    <property type="match status" value="1"/>
</dbReference>